<evidence type="ECO:0000313" key="3">
    <source>
        <dbReference type="Proteomes" id="UP001596137"/>
    </source>
</evidence>
<protein>
    <submittedName>
        <fullName evidence="2">SgcJ/EcaC family oxidoreductase</fullName>
    </submittedName>
</protein>
<dbReference type="Pfam" id="PF14534">
    <property type="entry name" value="DUF4440"/>
    <property type="match status" value="1"/>
</dbReference>
<dbReference type="EMBL" id="JBHSRF010000002">
    <property type="protein sequence ID" value="MFC6079935.1"/>
    <property type="molecule type" value="Genomic_DNA"/>
</dbReference>
<comment type="caution">
    <text evidence="2">The sequence shown here is derived from an EMBL/GenBank/DDBJ whole genome shotgun (WGS) entry which is preliminary data.</text>
</comment>
<proteinExistence type="predicted"/>
<evidence type="ECO:0000259" key="1">
    <source>
        <dbReference type="Pfam" id="PF14534"/>
    </source>
</evidence>
<keyword evidence="3" id="KW-1185">Reference proteome</keyword>
<evidence type="ECO:0000313" key="2">
    <source>
        <dbReference type="EMBL" id="MFC6079935.1"/>
    </source>
</evidence>
<dbReference type="Gene3D" id="3.10.450.50">
    <property type="match status" value="1"/>
</dbReference>
<sequence>MGIRRHGRNAISLVIAGGLGLAVPGTGGLAVPGSEGLAVPGTAAAASITTSTPHDDVHFASPAWHNPTDLVAFARIRQQQETAWARGDAKGYAAIYTPDADLVNILGEHLHSRQTITTKLQQYFNTQLKNTRLLEMDEKIRFVSPTMAIIVRKSCVLYNKEKACRPDTLSINTNVAVKSSGQWQIASFQNTLIRPRP</sequence>
<feature type="domain" description="DUF4440" evidence="1">
    <location>
        <begin position="75"/>
        <end position="185"/>
    </location>
</feature>
<dbReference type="Proteomes" id="UP001596137">
    <property type="component" value="Unassembled WGS sequence"/>
</dbReference>
<accession>A0ABW1N957</accession>
<dbReference type="SUPFAM" id="SSF54427">
    <property type="entry name" value="NTF2-like"/>
    <property type="match status" value="1"/>
</dbReference>
<dbReference type="NCBIfam" id="TIGR02246">
    <property type="entry name" value="SgcJ/EcaC family oxidoreductase"/>
    <property type="match status" value="1"/>
</dbReference>
<dbReference type="InterPro" id="IPR032710">
    <property type="entry name" value="NTF2-like_dom_sf"/>
</dbReference>
<dbReference type="InterPro" id="IPR027843">
    <property type="entry name" value="DUF4440"/>
</dbReference>
<gene>
    <name evidence="2" type="ORF">ACFP1K_02105</name>
</gene>
<name>A0ABW1N957_9ACTN</name>
<dbReference type="RefSeq" id="WP_380746479.1">
    <property type="nucleotide sequence ID" value="NZ_JBHSRF010000002.1"/>
</dbReference>
<organism evidence="2 3">
    <name type="scientific">Sphaerisporangium aureirubrum</name>
    <dbReference type="NCBI Taxonomy" id="1544736"/>
    <lineage>
        <taxon>Bacteria</taxon>
        <taxon>Bacillati</taxon>
        <taxon>Actinomycetota</taxon>
        <taxon>Actinomycetes</taxon>
        <taxon>Streptosporangiales</taxon>
        <taxon>Streptosporangiaceae</taxon>
        <taxon>Sphaerisporangium</taxon>
    </lineage>
</organism>
<reference evidence="3" key="1">
    <citation type="journal article" date="2019" name="Int. J. Syst. Evol. Microbiol.">
        <title>The Global Catalogue of Microorganisms (GCM) 10K type strain sequencing project: providing services to taxonomists for standard genome sequencing and annotation.</title>
        <authorList>
            <consortium name="The Broad Institute Genomics Platform"/>
            <consortium name="The Broad Institute Genome Sequencing Center for Infectious Disease"/>
            <person name="Wu L."/>
            <person name="Ma J."/>
        </authorList>
    </citation>
    <scope>NUCLEOTIDE SEQUENCE [LARGE SCALE GENOMIC DNA]</scope>
    <source>
        <strain evidence="3">JCM 30346</strain>
    </source>
</reference>
<dbReference type="InterPro" id="IPR011944">
    <property type="entry name" value="Steroid_delta5-4_isomerase"/>
</dbReference>